<keyword evidence="3" id="KW-0479">Metal-binding</keyword>
<dbReference type="GO" id="GO:0008833">
    <property type="term" value="F:deoxyribonuclease IV (phage-T4-induced) activity"/>
    <property type="evidence" value="ECO:0007669"/>
    <property type="project" value="UniProtKB-EC"/>
</dbReference>
<proteinExistence type="inferred from homology"/>
<keyword evidence="4" id="KW-0227">DNA damage</keyword>
<evidence type="ECO:0000259" key="8">
    <source>
        <dbReference type="Pfam" id="PF01261"/>
    </source>
</evidence>
<evidence type="ECO:0000256" key="1">
    <source>
        <dbReference type="ARBA" id="ARBA00001947"/>
    </source>
</evidence>
<dbReference type="EC" id="3.1.21.2" evidence="9"/>
<dbReference type="SMART" id="SM00518">
    <property type="entry name" value="AP2Ec"/>
    <property type="match status" value="1"/>
</dbReference>
<dbReference type="PROSITE" id="PS51432">
    <property type="entry name" value="AP_NUCLEASE_F2_4"/>
    <property type="match status" value="1"/>
</dbReference>
<dbReference type="GO" id="GO:0003677">
    <property type="term" value="F:DNA binding"/>
    <property type="evidence" value="ECO:0007669"/>
    <property type="project" value="InterPro"/>
</dbReference>
<dbReference type="GO" id="GO:0003906">
    <property type="term" value="F:DNA-(apurinic or apyrimidinic site) endonuclease activity"/>
    <property type="evidence" value="ECO:0007669"/>
    <property type="project" value="TreeGrafter"/>
</dbReference>
<dbReference type="RefSeq" id="WP_131167630.1">
    <property type="nucleotide sequence ID" value="NZ_CANLBI010000007.1"/>
</dbReference>
<feature type="domain" description="Xylose isomerase-like TIM barrel" evidence="8">
    <location>
        <begin position="17"/>
        <end position="263"/>
    </location>
</feature>
<dbReference type="InterPro" id="IPR001719">
    <property type="entry name" value="AP_endonuc_2"/>
</dbReference>
<comment type="caution">
    <text evidence="9">The sequence shown here is derived from an EMBL/GenBank/DDBJ whole genome shotgun (WGS) entry which is preliminary data.</text>
</comment>
<comment type="similarity">
    <text evidence="2">Belongs to the AP endonuclease 2 family.</text>
</comment>
<evidence type="ECO:0000256" key="5">
    <source>
        <dbReference type="ARBA" id="ARBA00022801"/>
    </source>
</evidence>
<organism evidence="9 10">
    <name type="scientific">Propioniciclava sinopodophylli</name>
    <dbReference type="NCBI Taxonomy" id="1837344"/>
    <lineage>
        <taxon>Bacteria</taxon>
        <taxon>Bacillati</taxon>
        <taxon>Actinomycetota</taxon>
        <taxon>Actinomycetes</taxon>
        <taxon>Propionibacteriales</taxon>
        <taxon>Propionibacteriaceae</taxon>
        <taxon>Propioniciclava</taxon>
    </lineage>
</organism>
<dbReference type="PANTHER" id="PTHR21445:SF0">
    <property type="entry name" value="APURINIC-APYRIMIDINIC ENDONUCLEASE"/>
    <property type="match status" value="1"/>
</dbReference>
<keyword evidence="10" id="KW-1185">Reference proteome</keyword>
<dbReference type="GO" id="GO:0008270">
    <property type="term" value="F:zinc ion binding"/>
    <property type="evidence" value="ECO:0007669"/>
    <property type="project" value="InterPro"/>
</dbReference>
<evidence type="ECO:0000256" key="2">
    <source>
        <dbReference type="ARBA" id="ARBA00005340"/>
    </source>
</evidence>
<evidence type="ECO:0000313" key="10">
    <source>
        <dbReference type="Proteomes" id="UP000292373"/>
    </source>
</evidence>
<dbReference type="Proteomes" id="UP000292373">
    <property type="component" value="Unassembled WGS sequence"/>
</dbReference>
<gene>
    <name evidence="9" type="ORF">ET989_05925</name>
</gene>
<dbReference type="InterPro" id="IPR013022">
    <property type="entry name" value="Xyl_isomerase-like_TIM-brl"/>
</dbReference>
<sequence>MTAGFHVGAHSDADPLAHAAAGGFSIMQTFIGDPQAWKGHAVDHPGGAAGLKADAEAAGVGLYIHAPYVINVATTNNRIRIPSRQILARQVKLAAEVGARGVIVHGGHVSAGDDPAVGFDNWRKAIEGLDLAVPILIENTAGGANAMARHLDRIAMLWDAVGAAAGSENVGFCLDTCHAHASGMDPSGLVDAIKGITGRIDLVHLNDSRDAAGSGADRHEVLGLGQVDPEFLVEVAREADTATILETPGDAASHAAQVGWLRELL</sequence>
<evidence type="ECO:0000256" key="4">
    <source>
        <dbReference type="ARBA" id="ARBA00022763"/>
    </source>
</evidence>
<dbReference type="InterPro" id="IPR036237">
    <property type="entry name" value="Xyl_isomerase-like_sf"/>
</dbReference>
<dbReference type="OrthoDB" id="9805666at2"/>
<keyword evidence="5 9" id="KW-0378">Hydrolase</keyword>
<dbReference type="PROSITE" id="PS00731">
    <property type="entry name" value="AP_NUCLEASE_F2_3"/>
    <property type="match status" value="1"/>
</dbReference>
<dbReference type="AlphaFoldDB" id="A0A4Q9KET4"/>
<dbReference type="NCBIfam" id="NF002198">
    <property type="entry name" value="PRK01060.1-3"/>
    <property type="match status" value="1"/>
</dbReference>
<dbReference type="PANTHER" id="PTHR21445">
    <property type="entry name" value="ENDONUCLEASE IV ENDODEOXYRIBONUCLEASE IV"/>
    <property type="match status" value="1"/>
</dbReference>
<keyword evidence="7" id="KW-0234">DNA repair</keyword>
<dbReference type="GO" id="GO:0008081">
    <property type="term" value="F:phosphoric diester hydrolase activity"/>
    <property type="evidence" value="ECO:0007669"/>
    <property type="project" value="TreeGrafter"/>
</dbReference>
<keyword evidence="6" id="KW-0862">Zinc</keyword>
<evidence type="ECO:0000256" key="3">
    <source>
        <dbReference type="ARBA" id="ARBA00022723"/>
    </source>
</evidence>
<dbReference type="Pfam" id="PF01261">
    <property type="entry name" value="AP_endonuc_2"/>
    <property type="match status" value="1"/>
</dbReference>
<reference evidence="9 10" key="1">
    <citation type="submission" date="2019-01" db="EMBL/GenBank/DDBJ databases">
        <title>Lactibacter flavus gen. nov., sp. nov., a novel bacterium of the family Propionibacteriaceae isolated from raw milk and dairy products.</title>
        <authorList>
            <person name="Huptas C."/>
            <person name="Wenning M."/>
            <person name="Breitenwieser F."/>
            <person name="Doll E."/>
            <person name="Von Neubeck M."/>
            <person name="Busse H.-J."/>
            <person name="Scherer S."/>
        </authorList>
    </citation>
    <scope>NUCLEOTIDE SEQUENCE [LARGE SCALE GENOMIC DNA]</scope>
    <source>
        <strain evidence="9 10">KCTC 33808</strain>
    </source>
</reference>
<dbReference type="InterPro" id="IPR018246">
    <property type="entry name" value="AP_endonuc_F2_Zn_BS"/>
</dbReference>
<protein>
    <submittedName>
        <fullName evidence="9">Deoxyribonuclease IV</fullName>
        <ecNumber evidence="9">3.1.21.2</ecNumber>
    </submittedName>
</protein>
<comment type="cofactor">
    <cofactor evidence="1">
        <name>Zn(2+)</name>
        <dbReference type="ChEBI" id="CHEBI:29105"/>
    </cofactor>
</comment>
<evidence type="ECO:0000313" key="9">
    <source>
        <dbReference type="EMBL" id="TBT85981.1"/>
    </source>
</evidence>
<dbReference type="PROSITE" id="PS00730">
    <property type="entry name" value="AP_NUCLEASE_F2_2"/>
    <property type="match status" value="1"/>
</dbReference>
<accession>A0A4Q9KET4</accession>
<dbReference type="EMBL" id="SDMQ01000004">
    <property type="protein sequence ID" value="TBT85981.1"/>
    <property type="molecule type" value="Genomic_DNA"/>
</dbReference>
<dbReference type="Gene3D" id="3.20.20.150">
    <property type="entry name" value="Divalent-metal-dependent TIM barrel enzymes"/>
    <property type="match status" value="1"/>
</dbReference>
<name>A0A4Q9KET4_9ACTN</name>
<dbReference type="SUPFAM" id="SSF51658">
    <property type="entry name" value="Xylose isomerase-like"/>
    <property type="match status" value="1"/>
</dbReference>
<evidence type="ECO:0000256" key="7">
    <source>
        <dbReference type="ARBA" id="ARBA00023204"/>
    </source>
</evidence>
<dbReference type="GO" id="GO:0006284">
    <property type="term" value="P:base-excision repair"/>
    <property type="evidence" value="ECO:0007669"/>
    <property type="project" value="TreeGrafter"/>
</dbReference>
<evidence type="ECO:0000256" key="6">
    <source>
        <dbReference type="ARBA" id="ARBA00022833"/>
    </source>
</evidence>